<dbReference type="RefSeq" id="WP_126908331.1">
    <property type="nucleotide sequence ID" value="NZ_ML133752.1"/>
</dbReference>
<gene>
    <name evidence="1" type="ORF">EFR84_07280</name>
</gene>
<dbReference type="AlphaFoldDB" id="A0A432P5Q2"/>
<protein>
    <submittedName>
        <fullName evidence="1">Uncharacterized protein</fullName>
    </submittedName>
</protein>
<proteinExistence type="predicted"/>
<dbReference type="Proteomes" id="UP000278081">
    <property type="component" value="Unassembled WGS sequence"/>
</dbReference>
<dbReference type="OrthoDB" id="1437448at2"/>
<evidence type="ECO:0000313" key="1">
    <source>
        <dbReference type="EMBL" id="RUM07913.1"/>
    </source>
</evidence>
<name>A0A432P5Q2_9HYPH</name>
<sequence>MATLLTINVKNFEAQTQGFYFFQQPSVYTGGGQVYSNSLFSQSLGNYDGTGSILTFQVNLQYYAGIQQANTPPQIGASSGYASASRAVDLAPSSGGSGSPNDWTTATVNPLGLSAPVYGEGVQPGAFRITTPVFNSPPYYNVGSAVAVNGGIVLSNFVQANPASNTDCQPILKYYVQTGSYTPGTVMNFTQSSVNAALADFTGGYTVCNITLNANGTWSTQLQ</sequence>
<dbReference type="EMBL" id="RJTJ01000005">
    <property type="protein sequence ID" value="RUM07913.1"/>
    <property type="molecule type" value="Genomic_DNA"/>
</dbReference>
<organism evidence="1 2">
    <name type="scientific">Rhizobium chutanense</name>
    <dbReference type="NCBI Taxonomy" id="2035448"/>
    <lineage>
        <taxon>Bacteria</taxon>
        <taxon>Pseudomonadati</taxon>
        <taxon>Pseudomonadota</taxon>
        <taxon>Alphaproteobacteria</taxon>
        <taxon>Hyphomicrobiales</taxon>
        <taxon>Rhizobiaceae</taxon>
        <taxon>Rhizobium/Agrobacterium group</taxon>
        <taxon>Rhizobium</taxon>
    </lineage>
</organism>
<evidence type="ECO:0000313" key="2">
    <source>
        <dbReference type="Proteomes" id="UP000278081"/>
    </source>
</evidence>
<reference evidence="1 2" key="1">
    <citation type="submission" date="2018-11" db="EMBL/GenBank/DDBJ databases">
        <title>Rhizobium chutanense sp. nov., isolated from root nodules of Phaseolus vulgaris in China.</title>
        <authorList>
            <person name="Huo Y."/>
        </authorList>
    </citation>
    <scope>NUCLEOTIDE SEQUENCE [LARGE SCALE GENOMIC DNA]</scope>
    <source>
        <strain evidence="1 2">C16</strain>
    </source>
</reference>
<comment type="caution">
    <text evidence="1">The sequence shown here is derived from an EMBL/GenBank/DDBJ whole genome shotgun (WGS) entry which is preliminary data.</text>
</comment>
<accession>A0A432P5Q2</accession>